<dbReference type="OrthoDB" id="20998at2"/>
<evidence type="ECO:0000313" key="1">
    <source>
        <dbReference type="EMBL" id="NMT64590.1"/>
    </source>
</evidence>
<proteinExistence type="predicted"/>
<organism evidence="1 2">
    <name type="scientific">Marinobacter orientalis</name>
    <dbReference type="NCBI Taxonomy" id="1928859"/>
    <lineage>
        <taxon>Bacteria</taxon>
        <taxon>Pseudomonadati</taxon>
        <taxon>Pseudomonadota</taxon>
        <taxon>Gammaproteobacteria</taxon>
        <taxon>Pseudomonadales</taxon>
        <taxon>Marinobacteraceae</taxon>
        <taxon>Marinobacter</taxon>
    </lineage>
</organism>
<reference evidence="1 2" key="1">
    <citation type="submission" date="2020-04" db="EMBL/GenBank/DDBJ databases">
        <title>Marinobacter oceani sp. nov., isolated from marine solar saltern.</title>
        <authorList>
            <person name="Chen X.-Y."/>
        </authorList>
    </citation>
    <scope>NUCLEOTIDE SEQUENCE [LARGE SCALE GENOMIC DNA]</scope>
    <source>
        <strain evidence="1 2">W62</strain>
    </source>
</reference>
<dbReference type="PROSITE" id="PS51257">
    <property type="entry name" value="PROKAR_LIPOPROTEIN"/>
    <property type="match status" value="1"/>
</dbReference>
<dbReference type="RefSeq" id="WP_135956186.1">
    <property type="nucleotide sequence ID" value="NZ_JABCKY010000005.1"/>
</dbReference>
<dbReference type="EMBL" id="JABCKY010000005">
    <property type="protein sequence ID" value="NMT64590.1"/>
    <property type="molecule type" value="Genomic_DNA"/>
</dbReference>
<keyword evidence="2" id="KW-1185">Reference proteome</keyword>
<name>A0A7Y0RE60_9GAMM</name>
<comment type="caution">
    <text evidence="1">The sequence shown here is derived from an EMBL/GenBank/DDBJ whole genome shotgun (WGS) entry which is preliminary data.</text>
</comment>
<protein>
    <submittedName>
        <fullName evidence="1">Uncharacterized protein</fullName>
    </submittedName>
</protein>
<accession>A0A7Y0RE60</accession>
<sequence>MSRVNYESLLISLVLLFLLSGCRQTGDASALSIKLAPAELTWIGEQVFRNECAGRALCLVHWNKGEAFPSLGIGHFIWYPAGVDGQFVESFPELIRFMREQSVPLPGWLNELEPFDAPWPDRSAFMQADGERGGNEEHRAVVSSLREFLWSTRGVQAEFIVLRARNALERVVAAAPRSDQASLRDHLRQLIATPGGAYAVIDYVNFKGEGLSAQETYQGQGWGLLQVLLAMPESNGSVLEHFRTAAKTTLTRRAEHAPRAIEREKWLPGWLARIDTYREPG</sequence>
<dbReference type="AlphaFoldDB" id="A0A7Y0RE60"/>
<gene>
    <name evidence="1" type="ORF">HIU99_13420</name>
</gene>
<evidence type="ECO:0000313" key="2">
    <source>
        <dbReference type="Proteomes" id="UP000567186"/>
    </source>
</evidence>
<dbReference type="Proteomes" id="UP000567186">
    <property type="component" value="Unassembled WGS sequence"/>
</dbReference>